<dbReference type="GeneID" id="66074700"/>
<dbReference type="KEGG" id="more:E1B28_005624"/>
<name>A0A9P7S3J2_9AGAR</name>
<sequence>MSQLSQLVSLIANATKLVETHANATNTDLSLDSLEPPSDTFYTPVVEEAIRIIEGACNQLCAIVANPSHTVVNKAFAHFEPACIRVVASLRIPDLLFDKPQGLHASDIVKHVSSQQGIAVDQGKLARVMRLLATKHCFREVENDVFANNRLSIQLLSYAGLADSALHITDELAKAASVLTETLTDSEMGLSYSPNKTPFNKSTGYPGTIFEYYEGLNTETGRVQGLRFHRSMPGWSRAVGATCVATRYPWEKLPPGSIINDVGGGIGVIAMQLYKVHPHLQYVLQDRPPVIATAELEYWPSHAPEAIRDSKIQFKAVDFFSEPLVRGYVYYMKGVIHDWADEDALKISSNVKAVMKPTSRILVHDYVLQHTTRKNVNSVLKIAPEPLLPNYGAGRIKVYNLDLNMMCVMNSLERYQEDFASLGEKAGLKILQIYECGDANLVEYVLQAAVPFTNGGGV</sequence>
<dbReference type="InterPro" id="IPR036390">
    <property type="entry name" value="WH_DNA-bd_sf"/>
</dbReference>
<evidence type="ECO:0000256" key="1">
    <source>
        <dbReference type="ARBA" id="ARBA00022603"/>
    </source>
</evidence>
<dbReference type="Gene3D" id="3.40.50.150">
    <property type="entry name" value="Vaccinia Virus protein VP39"/>
    <property type="match status" value="1"/>
</dbReference>
<evidence type="ECO:0000256" key="3">
    <source>
        <dbReference type="ARBA" id="ARBA00022691"/>
    </source>
</evidence>
<keyword evidence="1" id="KW-0489">Methyltransferase</keyword>
<dbReference type="InterPro" id="IPR016461">
    <property type="entry name" value="COMT-like"/>
</dbReference>
<reference evidence="6" key="1">
    <citation type="journal article" date="2021" name="Genome Biol. Evol.">
        <title>The assembled and annotated genome of the fairy-ring fungus Marasmius oreades.</title>
        <authorList>
            <person name="Hiltunen M."/>
            <person name="Ament-Velasquez S.L."/>
            <person name="Johannesson H."/>
        </authorList>
    </citation>
    <scope>NUCLEOTIDE SEQUENCE</scope>
    <source>
        <strain evidence="6">03SP1</strain>
    </source>
</reference>
<dbReference type="Gene3D" id="1.10.10.10">
    <property type="entry name" value="Winged helix-like DNA-binding domain superfamily/Winged helix DNA-binding domain"/>
    <property type="match status" value="1"/>
</dbReference>
<dbReference type="PANTHER" id="PTHR43712:SF2">
    <property type="entry name" value="O-METHYLTRANSFERASE CICE"/>
    <property type="match status" value="1"/>
</dbReference>
<gene>
    <name evidence="6" type="ORF">E1B28_005624</name>
</gene>
<keyword evidence="2" id="KW-0808">Transferase</keyword>
<evidence type="ECO:0000313" key="7">
    <source>
        <dbReference type="Proteomes" id="UP001049176"/>
    </source>
</evidence>
<dbReference type="GO" id="GO:0008171">
    <property type="term" value="F:O-methyltransferase activity"/>
    <property type="evidence" value="ECO:0007669"/>
    <property type="project" value="InterPro"/>
</dbReference>
<proteinExistence type="predicted"/>
<dbReference type="PROSITE" id="PS51683">
    <property type="entry name" value="SAM_OMT_II"/>
    <property type="match status" value="1"/>
</dbReference>
<dbReference type="InterPro" id="IPR029063">
    <property type="entry name" value="SAM-dependent_MTases_sf"/>
</dbReference>
<dbReference type="Proteomes" id="UP001049176">
    <property type="component" value="Chromosome 3"/>
</dbReference>
<dbReference type="EMBL" id="CM032183">
    <property type="protein sequence ID" value="KAG7094811.1"/>
    <property type="molecule type" value="Genomic_DNA"/>
</dbReference>
<dbReference type="AlphaFoldDB" id="A0A9P7S3J2"/>
<feature type="domain" description="O-methyltransferase dimerisation" evidence="5">
    <location>
        <begin position="76"/>
        <end position="155"/>
    </location>
</feature>
<organism evidence="6 7">
    <name type="scientific">Marasmius oreades</name>
    <name type="common">fairy-ring Marasmius</name>
    <dbReference type="NCBI Taxonomy" id="181124"/>
    <lineage>
        <taxon>Eukaryota</taxon>
        <taxon>Fungi</taxon>
        <taxon>Dikarya</taxon>
        <taxon>Basidiomycota</taxon>
        <taxon>Agaricomycotina</taxon>
        <taxon>Agaricomycetes</taxon>
        <taxon>Agaricomycetidae</taxon>
        <taxon>Agaricales</taxon>
        <taxon>Marasmiineae</taxon>
        <taxon>Marasmiaceae</taxon>
        <taxon>Marasmius</taxon>
    </lineage>
</organism>
<dbReference type="PANTHER" id="PTHR43712">
    <property type="entry name" value="PUTATIVE (AFU_ORTHOLOGUE AFUA_4G14580)-RELATED"/>
    <property type="match status" value="1"/>
</dbReference>
<evidence type="ECO:0000259" key="4">
    <source>
        <dbReference type="Pfam" id="PF00891"/>
    </source>
</evidence>
<dbReference type="Pfam" id="PF08100">
    <property type="entry name" value="Dimerisation"/>
    <property type="match status" value="1"/>
</dbReference>
<keyword evidence="3" id="KW-0949">S-adenosyl-L-methionine</keyword>
<dbReference type="InterPro" id="IPR036388">
    <property type="entry name" value="WH-like_DNA-bd_sf"/>
</dbReference>
<evidence type="ECO:0000259" key="5">
    <source>
        <dbReference type="Pfam" id="PF08100"/>
    </source>
</evidence>
<evidence type="ECO:0008006" key="8">
    <source>
        <dbReference type="Google" id="ProtNLM"/>
    </source>
</evidence>
<dbReference type="GO" id="GO:0032259">
    <property type="term" value="P:methylation"/>
    <property type="evidence" value="ECO:0007669"/>
    <property type="project" value="UniProtKB-KW"/>
</dbReference>
<dbReference type="OrthoDB" id="1606438at2759"/>
<evidence type="ECO:0000313" key="6">
    <source>
        <dbReference type="EMBL" id="KAG7094811.1"/>
    </source>
</evidence>
<dbReference type="SUPFAM" id="SSF53335">
    <property type="entry name" value="S-adenosyl-L-methionine-dependent methyltransferases"/>
    <property type="match status" value="1"/>
</dbReference>
<protein>
    <recommendedName>
        <fullName evidence="8">O-methyltransferase domain-containing protein</fullName>
    </recommendedName>
</protein>
<dbReference type="InterPro" id="IPR001077">
    <property type="entry name" value="COMT_C"/>
</dbReference>
<comment type="caution">
    <text evidence="6">The sequence shown here is derived from an EMBL/GenBank/DDBJ whole genome shotgun (WGS) entry which is preliminary data.</text>
</comment>
<dbReference type="Pfam" id="PF00891">
    <property type="entry name" value="Methyltransf_2"/>
    <property type="match status" value="1"/>
</dbReference>
<evidence type="ECO:0000256" key="2">
    <source>
        <dbReference type="ARBA" id="ARBA00022679"/>
    </source>
</evidence>
<dbReference type="RefSeq" id="XP_043011281.1">
    <property type="nucleotide sequence ID" value="XM_043150194.1"/>
</dbReference>
<dbReference type="SUPFAM" id="SSF46785">
    <property type="entry name" value="Winged helix' DNA-binding domain"/>
    <property type="match status" value="1"/>
</dbReference>
<feature type="domain" description="O-methyltransferase C-terminal" evidence="4">
    <location>
        <begin position="196"/>
        <end position="428"/>
    </location>
</feature>
<keyword evidence="7" id="KW-1185">Reference proteome</keyword>
<accession>A0A9P7S3J2</accession>
<dbReference type="InterPro" id="IPR012967">
    <property type="entry name" value="COMT_dimerisation"/>
</dbReference>